<dbReference type="CDD" id="cd24012">
    <property type="entry name" value="ASKHA_NBD_KDGal-kinase"/>
    <property type="match status" value="1"/>
</dbReference>
<evidence type="ECO:0000313" key="2">
    <source>
        <dbReference type="Proteomes" id="UP000254701"/>
    </source>
</evidence>
<dbReference type="OrthoDB" id="256574at2"/>
<accession>A0A380WEX1</accession>
<sequence length="313" mass="32357">MSATPTIAAVDWGTTRLRVWLLDATGAVLDERRSDEGLLTAQHKGFATVLDRQLQDMGAATDLPAIVCGMAGARQGWVEAPYVDVPSSLGDILGAAVPVPGAGRDVRIVPGLAQRDPRAPDVMRGEETQLAGMAGLIGTGSHLVCMPGTHSKWVAAEGGAIKGFGTWPTGELFSVLAQHSILRHSIGDKPAKVSPHSEAFRDWCREALSDGDIGARLFGIRASGLLSGLGQDDAAAALSGLLIGAEIASALRRFSRRSAPVLLVVSGALGALYAEAMRLDGIAVTIADADEAVLAGLVAAARRNGMLAEGVTE</sequence>
<name>A0A380WEX1_AMIAI</name>
<protein>
    <submittedName>
        <fullName evidence="1">2-keto-3-deoxy-galactonokinase</fullName>
    </submittedName>
</protein>
<reference evidence="1 2" key="1">
    <citation type="submission" date="2018-06" db="EMBL/GenBank/DDBJ databases">
        <authorList>
            <consortium name="Pathogen Informatics"/>
            <person name="Doyle S."/>
        </authorList>
    </citation>
    <scope>NUCLEOTIDE SEQUENCE [LARGE SCALE GENOMIC DNA]</scope>
    <source>
        <strain evidence="1 2">NCTC10684</strain>
    </source>
</reference>
<keyword evidence="1" id="KW-0418">Kinase</keyword>
<dbReference type="Proteomes" id="UP000254701">
    <property type="component" value="Unassembled WGS sequence"/>
</dbReference>
<dbReference type="Gene3D" id="3.30.420.310">
    <property type="entry name" value="2-keto-3-deoxy-galactonokinase, C-terminal domain"/>
    <property type="match status" value="1"/>
</dbReference>
<dbReference type="GO" id="GO:0008671">
    <property type="term" value="F:2-dehydro-3-deoxygalactonokinase activity"/>
    <property type="evidence" value="ECO:0007669"/>
    <property type="project" value="InterPro"/>
</dbReference>
<dbReference type="Pfam" id="PF05035">
    <property type="entry name" value="DGOK"/>
    <property type="match status" value="1"/>
</dbReference>
<dbReference type="AlphaFoldDB" id="A0A380WEX1"/>
<dbReference type="Gene3D" id="3.30.420.300">
    <property type="entry name" value="2-keto-3-deoxy-galactonokinase, substrate binding domain"/>
    <property type="match status" value="1"/>
</dbReference>
<gene>
    <name evidence="1" type="ORF">NCTC10684_00651</name>
</gene>
<evidence type="ECO:0000313" key="1">
    <source>
        <dbReference type="EMBL" id="SUU87451.1"/>
    </source>
</evidence>
<dbReference type="EMBL" id="UFSM01000001">
    <property type="protein sequence ID" value="SUU87451.1"/>
    <property type="molecule type" value="Genomic_DNA"/>
</dbReference>
<dbReference type="GO" id="GO:0034194">
    <property type="term" value="P:D-galactonate catabolic process"/>
    <property type="evidence" value="ECO:0007669"/>
    <property type="project" value="InterPro"/>
</dbReference>
<dbReference type="InterPro" id="IPR042258">
    <property type="entry name" value="DGOK_N"/>
</dbReference>
<proteinExistence type="predicted"/>
<organism evidence="1 2">
    <name type="scientific">Aminobacter aminovorans</name>
    <name type="common">Chelatobacter heintzii</name>
    <dbReference type="NCBI Taxonomy" id="83263"/>
    <lineage>
        <taxon>Bacteria</taxon>
        <taxon>Pseudomonadati</taxon>
        <taxon>Pseudomonadota</taxon>
        <taxon>Alphaproteobacteria</taxon>
        <taxon>Hyphomicrobiales</taxon>
        <taxon>Phyllobacteriaceae</taxon>
        <taxon>Aminobacter</taxon>
    </lineage>
</organism>
<dbReference type="RefSeq" id="WP_115729959.1">
    <property type="nucleotide sequence ID" value="NZ_BAAAVY010000015.1"/>
</dbReference>
<dbReference type="InterPro" id="IPR007729">
    <property type="entry name" value="DGOK"/>
</dbReference>
<keyword evidence="1" id="KW-0808">Transferase</keyword>
<dbReference type="InterPro" id="IPR042257">
    <property type="entry name" value="DGOK_C"/>
</dbReference>